<dbReference type="RefSeq" id="WP_089760100.1">
    <property type="nucleotide sequence ID" value="NZ_FNGO01000010.1"/>
</dbReference>
<dbReference type="Proteomes" id="UP000199476">
    <property type="component" value="Unassembled WGS sequence"/>
</dbReference>
<name>A0A1G9NKH9_9FIRM</name>
<reference evidence="1 2" key="1">
    <citation type="submission" date="2016-10" db="EMBL/GenBank/DDBJ databases">
        <authorList>
            <person name="de Groot N.N."/>
        </authorList>
    </citation>
    <scope>NUCLEOTIDE SEQUENCE [LARGE SCALE GENOMIC DNA]</scope>
    <source>
        <strain evidence="1 2">SLAS-1</strain>
    </source>
</reference>
<dbReference type="EMBL" id="FNGO01000010">
    <property type="protein sequence ID" value="SDL86889.1"/>
    <property type="molecule type" value="Genomic_DNA"/>
</dbReference>
<accession>A0A1G9NKH9</accession>
<gene>
    <name evidence="1" type="ORF">SAMN04488692_110105</name>
</gene>
<organism evidence="1 2">
    <name type="scientific">Halarsenatibacter silvermanii</name>
    <dbReference type="NCBI Taxonomy" id="321763"/>
    <lineage>
        <taxon>Bacteria</taxon>
        <taxon>Bacillati</taxon>
        <taxon>Bacillota</taxon>
        <taxon>Clostridia</taxon>
        <taxon>Halanaerobiales</taxon>
        <taxon>Halarsenatibacteraceae</taxon>
        <taxon>Halarsenatibacter</taxon>
    </lineage>
</organism>
<dbReference type="NCBIfam" id="TIGR01909">
    <property type="entry name" value="C_GCAxxG_C_C"/>
    <property type="match status" value="1"/>
</dbReference>
<dbReference type="Pfam" id="PF09719">
    <property type="entry name" value="C_GCAxxG_C_C"/>
    <property type="match status" value="1"/>
</dbReference>
<keyword evidence="2" id="KW-1185">Reference proteome</keyword>
<dbReference type="AlphaFoldDB" id="A0A1G9NKH9"/>
<evidence type="ECO:0000313" key="1">
    <source>
        <dbReference type="EMBL" id="SDL86889.1"/>
    </source>
</evidence>
<evidence type="ECO:0000313" key="2">
    <source>
        <dbReference type="Proteomes" id="UP000199476"/>
    </source>
</evidence>
<proteinExistence type="predicted"/>
<dbReference type="InterPro" id="IPR010181">
    <property type="entry name" value="CGCAxxGCC_motif"/>
</dbReference>
<dbReference type="STRING" id="321763.SAMN04488692_110105"/>
<protein>
    <submittedName>
        <fullName evidence="1">C_GCAxxG_C_C family probable redox protein</fullName>
    </submittedName>
</protein>
<sequence length="166" mass="18684">MNQEEKILDEVENAARNNLAEKRTMACSQAVNLALQEKFLNGEINSELVKALAPFAGGTRRNSLCGALVGGIIGIGMKHGVDLENMSRLESLTSSYKPAQEFYEFFEEDNESLNCYDIIGYDLRDDEQREEWLDRDGWNECADRCGRAARKAAKLIIKWDDLKGGE</sequence>
<dbReference type="OrthoDB" id="9791535at2"/>